<evidence type="ECO:0000313" key="1">
    <source>
        <dbReference type="EMBL" id="MDK2595768.1"/>
    </source>
</evidence>
<protein>
    <submittedName>
        <fullName evidence="1">Uncharacterized protein</fullName>
    </submittedName>
</protein>
<evidence type="ECO:0000313" key="2">
    <source>
        <dbReference type="Proteomes" id="UP001231915"/>
    </source>
</evidence>
<accession>A0ABT7EL50</accession>
<name>A0ABT7EL50_9GAMM</name>
<reference evidence="1 2" key="1">
    <citation type="submission" date="2023-05" db="EMBL/GenBank/DDBJ databases">
        <title>Pseudoalteromonas ardens sp. nov., Pseudoalteromonas obscura sp. nov., and Pseudoalteromonas umbrosa sp. nov., isolated from the coral Montipora capitata.</title>
        <authorList>
            <person name="Thomas E.M."/>
            <person name="Smith E.M."/>
            <person name="Papke E."/>
            <person name="Shlafstein M.D."/>
            <person name="Oline D.K."/>
            <person name="Videau P."/>
            <person name="Saw J.H."/>
            <person name="Strangman W.K."/>
            <person name="Ushijima B."/>
        </authorList>
    </citation>
    <scope>NUCLEOTIDE SEQUENCE [LARGE SCALE GENOMIC DNA]</scope>
    <source>
        <strain evidence="1 2">P94</strain>
    </source>
</reference>
<sequence length="51" mass="5372">MKTKINKKQLKNLSQHSKAISPHTTAIIAGGRQGDMPLPTKLAFACPGTAA</sequence>
<dbReference type="EMBL" id="JASJUT010000004">
    <property type="protein sequence ID" value="MDK2595768.1"/>
    <property type="molecule type" value="Genomic_DNA"/>
</dbReference>
<gene>
    <name evidence="1" type="ORF">QNM18_11980</name>
</gene>
<dbReference type="RefSeq" id="WP_211011340.1">
    <property type="nucleotide sequence ID" value="NZ_JASJUT010000004.1"/>
</dbReference>
<dbReference type="Proteomes" id="UP001231915">
    <property type="component" value="Unassembled WGS sequence"/>
</dbReference>
<comment type="caution">
    <text evidence="1">The sequence shown here is derived from an EMBL/GenBank/DDBJ whole genome shotgun (WGS) entry which is preliminary data.</text>
</comment>
<organism evidence="1 2">
    <name type="scientific">Pseudoalteromonas obscura</name>
    <dbReference type="NCBI Taxonomy" id="3048491"/>
    <lineage>
        <taxon>Bacteria</taxon>
        <taxon>Pseudomonadati</taxon>
        <taxon>Pseudomonadota</taxon>
        <taxon>Gammaproteobacteria</taxon>
        <taxon>Alteromonadales</taxon>
        <taxon>Pseudoalteromonadaceae</taxon>
        <taxon>Pseudoalteromonas</taxon>
    </lineage>
</organism>
<keyword evidence="2" id="KW-1185">Reference proteome</keyword>
<proteinExistence type="predicted"/>